<dbReference type="InterPro" id="IPR000595">
    <property type="entry name" value="cNMP-bd_dom"/>
</dbReference>
<dbReference type="InterPro" id="IPR018490">
    <property type="entry name" value="cNMP-bd_dom_sf"/>
</dbReference>
<evidence type="ECO:0000259" key="1">
    <source>
        <dbReference type="Pfam" id="PF00027"/>
    </source>
</evidence>
<name>A0A364Y0M0_9BACT</name>
<dbReference type="CDD" id="cd00038">
    <property type="entry name" value="CAP_ED"/>
    <property type="match status" value="1"/>
</dbReference>
<dbReference type="RefSeq" id="WP_112748422.1">
    <property type="nucleotide sequence ID" value="NZ_QMFY01000010.1"/>
</dbReference>
<evidence type="ECO:0000313" key="2">
    <source>
        <dbReference type="EMBL" id="RAV99634.1"/>
    </source>
</evidence>
<dbReference type="Gene3D" id="2.60.120.10">
    <property type="entry name" value="Jelly Rolls"/>
    <property type="match status" value="1"/>
</dbReference>
<reference evidence="2 3" key="1">
    <citation type="submission" date="2018-06" db="EMBL/GenBank/DDBJ databases">
        <title>Chryseolinea flavus sp. nov., a member of the phylum Bacteroidetes isolated from soil.</title>
        <authorList>
            <person name="Li Y."/>
            <person name="Wang J."/>
        </authorList>
    </citation>
    <scope>NUCLEOTIDE SEQUENCE [LARGE SCALE GENOMIC DNA]</scope>
    <source>
        <strain evidence="2 3">SDU1-6</strain>
    </source>
</reference>
<dbReference type="Proteomes" id="UP000251889">
    <property type="component" value="Unassembled WGS sequence"/>
</dbReference>
<dbReference type="Pfam" id="PF00027">
    <property type="entry name" value="cNMP_binding"/>
    <property type="match status" value="1"/>
</dbReference>
<accession>A0A364Y0M0</accession>
<dbReference type="EMBL" id="QMFY01000010">
    <property type="protein sequence ID" value="RAV99634.1"/>
    <property type="molecule type" value="Genomic_DNA"/>
</dbReference>
<dbReference type="SUPFAM" id="SSF51206">
    <property type="entry name" value="cAMP-binding domain-like"/>
    <property type="match status" value="1"/>
</dbReference>
<organism evidence="2 3">
    <name type="scientific">Pseudochryseolinea flava</name>
    <dbReference type="NCBI Taxonomy" id="2059302"/>
    <lineage>
        <taxon>Bacteria</taxon>
        <taxon>Pseudomonadati</taxon>
        <taxon>Bacteroidota</taxon>
        <taxon>Cytophagia</taxon>
        <taxon>Cytophagales</taxon>
        <taxon>Fulvivirgaceae</taxon>
        <taxon>Pseudochryseolinea</taxon>
    </lineage>
</organism>
<gene>
    <name evidence="2" type="ORF">DQQ10_18735</name>
</gene>
<feature type="domain" description="Cyclic nucleotide-binding" evidence="1">
    <location>
        <begin position="33"/>
        <end position="118"/>
    </location>
</feature>
<sequence length="202" mass="23675">MTKSTENFRHFLNQVVPLHEHDFTIGFQYFHERRLTKGEHFIEAGEVCKQLAFVNSGMLRTYFVDDNAEEVTYCFCTENHFETSFKSFIQQKPSTLSIQSLEDTNLLVINFQDLQQLYWKSKTWERIGRVFSEKEYLKMEEHASNVKNETASAKYLRLMTDHPQIIQKAPLNYIASYLGITPRHLSRLRGELNSGHLSTAKN</sequence>
<dbReference type="OrthoDB" id="663011at2"/>
<keyword evidence="3" id="KW-1185">Reference proteome</keyword>
<dbReference type="InterPro" id="IPR014710">
    <property type="entry name" value="RmlC-like_jellyroll"/>
</dbReference>
<evidence type="ECO:0000313" key="3">
    <source>
        <dbReference type="Proteomes" id="UP000251889"/>
    </source>
</evidence>
<dbReference type="AlphaFoldDB" id="A0A364Y0M0"/>
<protein>
    <submittedName>
        <fullName evidence="2">Crp/Fnr family transcriptional regulator</fullName>
    </submittedName>
</protein>
<proteinExistence type="predicted"/>
<comment type="caution">
    <text evidence="2">The sequence shown here is derived from an EMBL/GenBank/DDBJ whole genome shotgun (WGS) entry which is preliminary data.</text>
</comment>